<dbReference type="Gene3D" id="2.60.120.200">
    <property type="match status" value="1"/>
</dbReference>
<dbReference type="EMBL" id="LHQS01000002">
    <property type="protein sequence ID" value="RXE56426.1"/>
    <property type="molecule type" value="Genomic_DNA"/>
</dbReference>
<dbReference type="Proteomes" id="UP000290932">
    <property type="component" value="Unassembled WGS sequence"/>
</dbReference>
<keyword evidence="2" id="KW-1185">Reference proteome</keyword>
<proteinExistence type="predicted"/>
<sequence length="226" mass="24817">MSLKEYALLLVVAAALAGHVSAIEIPLLLFEDSFETGTFENWDEAQCRWRIGTDSHTGEYAAACIVEGKVDAPGRALIKTLDYTGSYRVEGWFKTTKLGTLTCSSLYILGEVPGKESLLYSLQVIEGGRIGYNQRNESGKHCLYSDEPVVRAGQWHRFAVCYDRDASTQSVWIDGRYLGTSLLRTLSGEPVRPDECISLRIGGGSTWGVGDEPDIAIIDDIRVTTA</sequence>
<evidence type="ECO:0000313" key="1">
    <source>
        <dbReference type="EMBL" id="RXE56426.1"/>
    </source>
</evidence>
<evidence type="ECO:0008006" key="3">
    <source>
        <dbReference type="Google" id="ProtNLM"/>
    </source>
</evidence>
<accession>A0A498H367</accession>
<name>A0A498H367_9EURY</name>
<comment type="caution">
    <text evidence="1">The sequence shown here is derived from an EMBL/GenBank/DDBJ whole genome shotgun (WGS) entry which is preliminary data.</text>
</comment>
<dbReference type="SUPFAM" id="SSF49899">
    <property type="entry name" value="Concanavalin A-like lectins/glucanases"/>
    <property type="match status" value="1"/>
</dbReference>
<dbReference type="InterPro" id="IPR013320">
    <property type="entry name" value="ConA-like_dom_sf"/>
</dbReference>
<evidence type="ECO:0000313" key="2">
    <source>
        <dbReference type="Proteomes" id="UP000290932"/>
    </source>
</evidence>
<protein>
    <recommendedName>
        <fullName evidence="3">LamG-like jellyroll fold domain-containing protein</fullName>
    </recommendedName>
</protein>
<organism evidence="1 2">
    <name type="scientific">Methanoculleus taiwanensis</name>
    <dbReference type="NCBI Taxonomy" id="1550565"/>
    <lineage>
        <taxon>Archaea</taxon>
        <taxon>Methanobacteriati</taxon>
        <taxon>Methanobacteriota</taxon>
        <taxon>Stenosarchaea group</taxon>
        <taxon>Methanomicrobia</taxon>
        <taxon>Methanomicrobiales</taxon>
        <taxon>Methanomicrobiaceae</taxon>
        <taxon>Methanoculleus</taxon>
    </lineage>
</organism>
<dbReference type="AlphaFoldDB" id="A0A498H367"/>
<gene>
    <name evidence="1" type="ORF">ABH15_10110</name>
</gene>
<reference evidence="1 2" key="1">
    <citation type="journal article" date="2015" name="Int. J. Syst. Evol. Microbiol.">
        <title>Methanoculleus taiwanensis sp. nov., a methanogen isolated from deep marine sediment at the deformation front area near Taiwan.</title>
        <authorList>
            <person name="Weng C.Y."/>
            <person name="Chen S.C."/>
            <person name="Lai M.C."/>
            <person name="Wu S.Y."/>
            <person name="Lin S."/>
            <person name="Yang T.F."/>
            <person name="Chen P.C."/>
        </authorList>
    </citation>
    <scope>NUCLEOTIDE SEQUENCE [LARGE SCALE GENOMIC DNA]</scope>
    <source>
        <strain evidence="1 2">CYW4</strain>
    </source>
</reference>
<dbReference type="RefSeq" id="WP_206633443.1">
    <property type="nucleotide sequence ID" value="NZ_LHQS01000002.1"/>
</dbReference>